<dbReference type="GO" id="GO:0005524">
    <property type="term" value="F:ATP binding"/>
    <property type="evidence" value="ECO:0007669"/>
    <property type="project" value="InterPro"/>
</dbReference>
<evidence type="ECO:0000256" key="6">
    <source>
        <dbReference type="SAM" id="MobiDB-lite"/>
    </source>
</evidence>
<feature type="domain" description="Helicase ATP-binding" evidence="7">
    <location>
        <begin position="410"/>
        <end position="587"/>
    </location>
</feature>
<feature type="compositionally biased region" description="Acidic residues" evidence="6">
    <location>
        <begin position="278"/>
        <end position="296"/>
    </location>
</feature>
<feature type="compositionally biased region" description="Low complexity" evidence="6">
    <location>
        <begin position="1"/>
        <end position="20"/>
    </location>
</feature>
<feature type="domain" description="Helicase C-terminal" evidence="8">
    <location>
        <begin position="779"/>
        <end position="943"/>
    </location>
</feature>
<keyword evidence="10" id="KW-1185">Reference proteome</keyword>
<dbReference type="InterPro" id="IPR050496">
    <property type="entry name" value="SNF2_RAD54_helicase_repair"/>
</dbReference>
<dbReference type="FunFam" id="3.40.50.10810:FF:000019">
    <property type="entry name" value="DNA excision repair protein ERCC-6-like 2 isoform X1"/>
    <property type="match status" value="1"/>
</dbReference>
<evidence type="ECO:0000256" key="3">
    <source>
        <dbReference type="ARBA" id="ARBA00022801"/>
    </source>
</evidence>
<dbReference type="GO" id="GO:0005634">
    <property type="term" value="C:nucleus"/>
    <property type="evidence" value="ECO:0007669"/>
    <property type="project" value="UniProtKB-SubCell"/>
</dbReference>
<dbReference type="GO" id="GO:0016787">
    <property type="term" value="F:hydrolase activity"/>
    <property type="evidence" value="ECO:0007669"/>
    <property type="project" value="UniProtKB-KW"/>
</dbReference>
<comment type="subcellular location">
    <subcellularLocation>
        <location evidence="1">Nucleus</location>
    </subcellularLocation>
</comment>
<dbReference type="InterPro" id="IPR014001">
    <property type="entry name" value="Helicase_ATP-bd"/>
</dbReference>
<organism evidence="9 10">
    <name type="scientific">Vanrija pseudolonga</name>
    <dbReference type="NCBI Taxonomy" id="143232"/>
    <lineage>
        <taxon>Eukaryota</taxon>
        <taxon>Fungi</taxon>
        <taxon>Dikarya</taxon>
        <taxon>Basidiomycota</taxon>
        <taxon>Agaricomycotina</taxon>
        <taxon>Tremellomycetes</taxon>
        <taxon>Trichosporonales</taxon>
        <taxon>Trichosporonaceae</taxon>
        <taxon>Vanrija</taxon>
    </lineage>
</organism>
<dbReference type="EMBL" id="CP086714">
    <property type="protein sequence ID" value="WOO76803.1"/>
    <property type="molecule type" value="Genomic_DNA"/>
</dbReference>
<dbReference type="Gene3D" id="3.40.50.300">
    <property type="entry name" value="P-loop containing nucleotide triphosphate hydrolases"/>
    <property type="match status" value="1"/>
</dbReference>
<proteinExistence type="predicted"/>
<name>A0AAF0XZ99_9TREE</name>
<reference evidence="9" key="1">
    <citation type="submission" date="2023-10" db="EMBL/GenBank/DDBJ databases">
        <authorList>
            <person name="Noh H."/>
        </authorList>
    </citation>
    <scope>NUCLEOTIDE SEQUENCE</scope>
    <source>
        <strain evidence="9">DUCC4014</strain>
    </source>
</reference>
<dbReference type="InterPro" id="IPR001650">
    <property type="entry name" value="Helicase_C-like"/>
</dbReference>
<dbReference type="RefSeq" id="XP_062622835.1">
    <property type="nucleotide sequence ID" value="XM_062766852.1"/>
</dbReference>
<evidence type="ECO:0000256" key="1">
    <source>
        <dbReference type="ARBA" id="ARBA00004123"/>
    </source>
</evidence>
<dbReference type="PROSITE" id="PS51194">
    <property type="entry name" value="HELICASE_CTER"/>
    <property type="match status" value="1"/>
</dbReference>
<keyword evidence="4" id="KW-0067">ATP-binding</keyword>
<feature type="region of interest" description="Disordered" evidence="6">
    <location>
        <begin position="1"/>
        <end position="39"/>
    </location>
</feature>
<evidence type="ECO:0000259" key="8">
    <source>
        <dbReference type="PROSITE" id="PS51194"/>
    </source>
</evidence>
<dbReference type="SMART" id="SM00490">
    <property type="entry name" value="HELICc"/>
    <property type="match status" value="1"/>
</dbReference>
<dbReference type="InterPro" id="IPR049730">
    <property type="entry name" value="SNF2/RAD54-like_C"/>
</dbReference>
<evidence type="ECO:0000313" key="9">
    <source>
        <dbReference type="EMBL" id="WOO76803.1"/>
    </source>
</evidence>
<dbReference type="CDD" id="cd18793">
    <property type="entry name" value="SF2_C_SNF"/>
    <property type="match status" value="1"/>
</dbReference>
<feature type="compositionally biased region" description="Basic and acidic residues" evidence="6">
    <location>
        <begin position="1096"/>
        <end position="1110"/>
    </location>
</feature>
<dbReference type="InterPro" id="IPR000330">
    <property type="entry name" value="SNF2_N"/>
</dbReference>
<dbReference type="Gene3D" id="3.40.50.10810">
    <property type="entry name" value="Tandem AAA-ATPase domain"/>
    <property type="match status" value="1"/>
</dbReference>
<protein>
    <submittedName>
        <fullName evidence="9">DNA excision repair protein ERCC-6-like 2</fullName>
    </submittedName>
</protein>
<dbReference type="InterPro" id="IPR038718">
    <property type="entry name" value="SNF2-like_sf"/>
</dbReference>
<feature type="compositionally biased region" description="Basic and acidic residues" evidence="6">
    <location>
        <begin position="184"/>
        <end position="220"/>
    </location>
</feature>
<dbReference type="SMART" id="SM00487">
    <property type="entry name" value="DEXDc"/>
    <property type="match status" value="1"/>
</dbReference>
<dbReference type="PANTHER" id="PTHR45629:SF7">
    <property type="entry name" value="DNA EXCISION REPAIR PROTEIN ERCC-6-RELATED"/>
    <property type="match status" value="1"/>
</dbReference>
<evidence type="ECO:0000256" key="5">
    <source>
        <dbReference type="ARBA" id="ARBA00023242"/>
    </source>
</evidence>
<dbReference type="Pfam" id="PF00176">
    <property type="entry name" value="SNF2-rel_dom"/>
    <property type="match status" value="1"/>
</dbReference>
<keyword evidence="5" id="KW-0539">Nucleus</keyword>
<feature type="compositionally biased region" description="Low complexity" evidence="6">
    <location>
        <begin position="103"/>
        <end position="112"/>
    </location>
</feature>
<gene>
    <name evidence="9" type="primary">Ercc6l2_1</name>
    <name evidence="9" type="ORF">LOC62_01G000421</name>
</gene>
<keyword evidence="3" id="KW-0378">Hydrolase</keyword>
<keyword evidence="2" id="KW-0547">Nucleotide-binding</keyword>
<dbReference type="InterPro" id="IPR002464">
    <property type="entry name" value="DNA/RNA_helicase_DEAH_CS"/>
</dbReference>
<feature type="compositionally biased region" description="Basic and acidic residues" evidence="6">
    <location>
        <begin position="146"/>
        <end position="157"/>
    </location>
</feature>
<dbReference type="PROSITE" id="PS51192">
    <property type="entry name" value="HELICASE_ATP_BIND_1"/>
    <property type="match status" value="1"/>
</dbReference>
<dbReference type="InterPro" id="IPR027417">
    <property type="entry name" value="P-loop_NTPase"/>
</dbReference>
<dbReference type="SUPFAM" id="SSF52540">
    <property type="entry name" value="P-loop containing nucleoside triphosphate hydrolases"/>
    <property type="match status" value="2"/>
</dbReference>
<evidence type="ECO:0000256" key="4">
    <source>
        <dbReference type="ARBA" id="ARBA00022840"/>
    </source>
</evidence>
<dbReference type="PANTHER" id="PTHR45629">
    <property type="entry name" value="SNF2/RAD54 FAMILY MEMBER"/>
    <property type="match status" value="1"/>
</dbReference>
<dbReference type="GeneID" id="87803679"/>
<evidence type="ECO:0000259" key="7">
    <source>
        <dbReference type="PROSITE" id="PS51192"/>
    </source>
</evidence>
<evidence type="ECO:0000313" key="10">
    <source>
        <dbReference type="Proteomes" id="UP000827549"/>
    </source>
</evidence>
<dbReference type="AlphaFoldDB" id="A0AAF0XZ99"/>
<feature type="compositionally biased region" description="Basic and acidic residues" evidence="6">
    <location>
        <begin position="248"/>
        <end position="257"/>
    </location>
</feature>
<feature type="region of interest" description="Disordered" evidence="6">
    <location>
        <begin position="1096"/>
        <end position="1155"/>
    </location>
</feature>
<sequence length="1155" mass="129551">MSRVRLSKPSSSSSRSSRPSAVQPKPPPNPIMRARASPVPEDDFEMVALAEAKEYAAVQENAAARKRVSEENAERKKKGLAAKKLPPKIVPNASKGKGRALRSSSSNSGEQSSGDEMEYEGQVKLGFNPLPLLAKTPLDTPVASIREADVRAKRRSESTPSPARKVTPSRPPRTSERQPMSPDVKPKIEPDVKPKIEVDVKPKIERGVKIEPDVKPKIEPDTTPDTKPVLQVKLEPGIDASSLPDSRLNIEARGKDEGDQDIPATVVKSEPQPPENHDDAESEVLEEDDDYDEEDMIVTVPWASSGQNVTHAGVEDADLQPETLEEEDDQYSDDDLFDYSTSTGEPSQKMDESIGGSVAKWEERPNFPATPEQRLKGPYLLDKDNPTMAVPASINRFLRDYQREGAQFMYNKYKQGVGGILGDDMGLGKTVQVISFLSAVMRKTGTSQDEGRRKLLIRGSGKLLPPRQWPTALIVVPTSLIPNWGFFEYKVWATEHQQAVKEQMLGGYLDIVLISSGMMARSSDTLKDLEFSSIVIVDEAHRLKKPDGLLTLAVKKMKTQSCFALTGTLIQNRMDEMWSVLDFVRRGWAGTLDEWREYAVNPIKRGHRHDGTVEAVVRAVMRTGEVSKKILPHFYLRRDKRLIASEVRCMLNLVLTLPQLPQKRDLVVLCPLGRNQAAVYQRIIDSPDVAFILHAHDPCECGSNETRRNCCHRENAIGDSYPATMLKMFDALGRVANQQISRRVFEFCHTTLRSTASWKRHSGVPLTNRDPNNCGKWNLLETLLKEWRRASEENNKVLIFSNSVRLLKMIKEFIDISDELAGVDCDVFSGDVDKSDRMAMVDKFQDPNQDMFVMLVSTLAGGVGLNLTAANKVVIFDPSWNPANDLQAMDRAFRIGQKRPVDVYRLVGQGTVEEVMYERQIYKQQRARQMNDGTFERRTHTGYEGAQHKEDKGELFGVHNIFKFDPQGFVKGNLERIRLAEDQIRLDLIEGEYDEEPEVDGDESDDEMAKEVRAQRRAKALKHAIGQPALEDESLLSEINSDGVAQKPKTDDDVLKQLGVTSLQHDSAFRDSAEERDIFEIGLKILAQRPDLKDIKANDAGKVRLRDEKKPKRKSRGGDDEPDYSEQPWAKRFSAGKTRNKGKVLAGLDDDEEVE</sequence>
<feature type="region of interest" description="Disordered" evidence="6">
    <location>
        <begin position="60"/>
        <end position="318"/>
    </location>
</feature>
<evidence type="ECO:0000256" key="2">
    <source>
        <dbReference type="ARBA" id="ARBA00022741"/>
    </source>
</evidence>
<accession>A0AAF0XZ99</accession>
<dbReference type="PROSITE" id="PS00690">
    <property type="entry name" value="DEAH_ATP_HELICASE"/>
    <property type="match status" value="1"/>
</dbReference>
<dbReference type="Pfam" id="PF00271">
    <property type="entry name" value="Helicase_C"/>
    <property type="match status" value="1"/>
</dbReference>
<dbReference type="Proteomes" id="UP000827549">
    <property type="component" value="Chromosome 1"/>
</dbReference>